<dbReference type="PANTHER" id="PTHR43884:SF20">
    <property type="entry name" value="ACYL-COA DEHYDROGENASE FADE28"/>
    <property type="match status" value="1"/>
</dbReference>
<organism evidence="6 7">
    <name type="scientific">Skermania pinensis</name>
    <dbReference type="NCBI Taxonomy" id="39122"/>
    <lineage>
        <taxon>Bacteria</taxon>
        <taxon>Bacillati</taxon>
        <taxon>Actinomycetota</taxon>
        <taxon>Actinomycetes</taxon>
        <taxon>Mycobacteriales</taxon>
        <taxon>Gordoniaceae</taxon>
        <taxon>Skermania</taxon>
    </lineage>
</organism>
<evidence type="ECO:0000259" key="5">
    <source>
        <dbReference type="Pfam" id="PF02771"/>
    </source>
</evidence>
<sequence>MRFALTPEQQAFATSLRAALADAGTPAAVRAWAADDFGPGRAVLRRLADSGVTALLVPAQFDGLGADPVDLVVAFVEIGRALVPGPVIETAAIAPTLLTGDLAAEWLPQIAAGSALVSTAVADRHPRALDADLADLVLAVGPDTVTLATPGTRHRSIDPARRLFDVEPAGPATDTPVTRAVDTGVLAAAAELLGAGRAVLDRSVEYAKSRVQFGRPIGEYQAIKHHLANAAVGLEMATPLLHGAALALRDADPTAGRDVSAAKVACGDAAYRASRIALQVHGAIGYTAEYDLSLWLTRIRALYTAWGTPAQHRARVADALRSAS</sequence>
<dbReference type="RefSeq" id="WP_218821001.1">
    <property type="nucleotide sequence ID" value="NZ_CBCRUZ010000007.1"/>
</dbReference>
<keyword evidence="7" id="KW-1185">Reference proteome</keyword>
<protein>
    <submittedName>
        <fullName evidence="6">Acyl-CoA/acyl-ACP dehydrogenase</fullName>
    </submittedName>
</protein>
<dbReference type="Pfam" id="PF00441">
    <property type="entry name" value="Acyl-CoA_dh_1"/>
    <property type="match status" value="1"/>
</dbReference>
<dbReference type="Proteomes" id="UP000887023">
    <property type="component" value="Chromosome"/>
</dbReference>
<keyword evidence="1" id="KW-0285">Flavoprotein</keyword>
<dbReference type="InterPro" id="IPR013786">
    <property type="entry name" value="AcylCoA_DH/ox_N"/>
</dbReference>
<dbReference type="InterPro" id="IPR009075">
    <property type="entry name" value="AcylCo_DH/oxidase_C"/>
</dbReference>
<feature type="domain" description="Acyl-CoA dehydrogenase/oxidase C-terminal" evidence="4">
    <location>
        <begin position="186"/>
        <end position="320"/>
    </location>
</feature>
<keyword evidence="2" id="KW-0274">FAD</keyword>
<evidence type="ECO:0000256" key="1">
    <source>
        <dbReference type="ARBA" id="ARBA00022630"/>
    </source>
</evidence>
<reference evidence="6" key="1">
    <citation type="submission" date="2021-07" db="EMBL/GenBank/DDBJ databases">
        <title>Candidatus Kaistella beijingensis sp. nov. isolated from a municipal wastewater treatment plant is involved in sludge foaming.</title>
        <authorList>
            <person name="Song Y."/>
            <person name="Liu S.-J."/>
        </authorList>
    </citation>
    <scope>NUCLEOTIDE SEQUENCE</scope>
    <source>
        <strain evidence="6">DSM 43998</strain>
    </source>
</reference>
<dbReference type="PANTHER" id="PTHR43884">
    <property type="entry name" value="ACYL-COA DEHYDROGENASE"/>
    <property type="match status" value="1"/>
</dbReference>
<evidence type="ECO:0000256" key="2">
    <source>
        <dbReference type="ARBA" id="ARBA00022827"/>
    </source>
</evidence>
<dbReference type="EMBL" id="CP079105">
    <property type="protein sequence ID" value="QXQ13555.1"/>
    <property type="molecule type" value="Genomic_DNA"/>
</dbReference>
<keyword evidence="3" id="KW-0560">Oxidoreductase</keyword>
<accession>A0ABX8S6S4</accession>
<feature type="domain" description="Acyl-CoA dehydrogenase/oxidase N-terminal" evidence="5">
    <location>
        <begin position="6"/>
        <end position="113"/>
    </location>
</feature>
<evidence type="ECO:0000259" key="4">
    <source>
        <dbReference type="Pfam" id="PF00441"/>
    </source>
</evidence>
<evidence type="ECO:0000256" key="3">
    <source>
        <dbReference type="ARBA" id="ARBA00023002"/>
    </source>
</evidence>
<gene>
    <name evidence="6" type="ORF">KV203_17325</name>
</gene>
<proteinExistence type="predicted"/>
<evidence type="ECO:0000313" key="7">
    <source>
        <dbReference type="Proteomes" id="UP000887023"/>
    </source>
</evidence>
<evidence type="ECO:0000313" key="6">
    <source>
        <dbReference type="EMBL" id="QXQ13555.1"/>
    </source>
</evidence>
<name>A0ABX8S6S4_9ACTN</name>
<dbReference type="Pfam" id="PF02771">
    <property type="entry name" value="Acyl-CoA_dh_N"/>
    <property type="match status" value="1"/>
</dbReference>